<dbReference type="PROSITE" id="PS50118">
    <property type="entry name" value="HMG_BOX_2"/>
    <property type="match status" value="1"/>
</dbReference>
<dbReference type="Ensembl" id="ENSPNAT00000016931.2">
    <property type="protein sequence ID" value="ENSPNAP00000010304.2"/>
    <property type="gene ID" value="ENSPNAG00000015838.2"/>
</dbReference>
<dbReference type="Gene3D" id="4.10.900.10">
    <property type="entry name" value="TCF3-CBD (Catenin binding domain)"/>
    <property type="match status" value="1"/>
</dbReference>
<dbReference type="PANTHER" id="PTHR10373">
    <property type="entry name" value="TRANSCRIPTION FACTOR 7 FAMILY MEMBER"/>
    <property type="match status" value="1"/>
</dbReference>
<feature type="compositionally biased region" description="Basic and acidic residues" evidence="11">
    <location>
        <begin position="58"/>
        <end position="77"/>
    </location>
</feature>
<dbReference type="GO" id="GO:0060323">
    <property type="term" value="P:head morphogenesis"/>
    <property type="evidence" value="ECO:0007669"/>
    <property type="project" value="Ensembl"/>
</dbReference>
<evidence type="ECO:0000259" key="12">
    <source>
        <dbReference type="PROSITE" id="PS50118"/>
    </source>
</evidence>
<evidence type="ECO:0000256" key="5">
    <source>
        <dbReference type="ARBA" id="ARBA00023015"/>
    </source>
</evidence>
<dbReference type="GO" id="GO:0060070">
    <property type="term" value="P:canonical Wnt signaling pathway"/>
    <property type="evidence" value="ECO:0007669"/>
    <property type="project" value="TreeGrafter"/>
</dbReference>
<reference evidence="13" key="2">
    <citation type="submission" date="2025-08" db="UniProtKB">
        <authorList>
            <consortium name="Ensembl"/>
        </authorList>
    </citation>
    <scope>IDENTIFICATION</scope>
</reference>
<dbReference type="AlphaFoldDB" id="A0A3B4CIH7"/>
<evidence type="ECO:0000313" key="14">
    <source>
        <dbReference type="Proteomes" id="UP001501920"/>
    </source>
</evidence>
<comment type="similarity">
    <text evidence="2">Belongs to the TCF/LEF family.</text>
</comment>
<keyword evidence="3" id="KW-0678">Repressor</keyword>
<dbReference type="GeneTree" id="ENSGT00940000157038"/>
<dbReference type="GO" id="GO:0060847">
    <property type="term" value="P:endothelial cell fate specification"/>
    <property type="evidence" value="ECO:0007669"/>
    <property type="project" value="Ensembl"/>
</dbReference>
<protein>
    <recommendedName>
        <fullName evidence="12">HMG box domain-containing protein</fullName>
    </recommendedName>
</protein>
<dbReference type="GO" id="GO:0009950">
    <property type="term" value="P:dorsal/ventral axis specification"/>
    <property type="evidence" value="ECO:0007669"/>
    <property type="project" value="Ensembl"/>
</dbReference>
<keyword evidence="5" id="KW-0805">Transcription regulation</keyword>
<dbReference type="Pfam" id="PF00505">
    <property type="entry name" value="HMG_box"/>
    <property type="match status" value="1"/>
</dbReference>
<dbReference type="InterPro" id="IPR013558">
    <property type="entry name" value="CTNNB1-bd_N"/>
</dbReference>
<name>A0A3B4CIH7_PYGNA</name>
<dbReference type="PANTHER" id="PTHR10373:SF25">
    <property type="entry name" value="TRANSCRIPTION FACTOR 7-LIKE 1"/>
    <property type="match status" value="1"/>
</dbReference>
<dbReference type="GO" id="GO:0007507">
    <property type="term" value="P:heart development"/>
    <property type="evidence" value="ECO:0007669"/>
    <property type="project" value="Ensembl"/>
</dbReference>
<evidence type="ECO:0000256" key="2">
    <source>
        <dbReference type="ARBA" id="ARBA00006569"/>
    </source>
</evidence>
<dbReference type="OMA" id="HPLSWLV"/>
<organism evidence="13 14">
    <name type="scientific">Pygocentrus nattereri</name>
    <name type="common">Red-bellied piranha</name>
    <dbReference type="NCBI Taxonomy" id="42514"/>
    <lineage>
        <taxon>Eukaryota</taxon>
        <taxon>Metazoa</taxon>
        <taxon>Chordata</taxon>
        <taxon>Craniata</taxon>
        <taxon>Vertebrata</taxon>
        <taxon>Euteleostomi</taxon>
        <taxon>Actinopterygii</taxon>
        <taxon>Neopterygii</taxon>
        <taxon>Teleostei</taxon>
        <taxon>Ostariophysi</taxon>
        <taxon>Characiformes</taxon>
        <taxon>Characoidei</taxon>
        <taxon>Pygocentrus</taxon>
    </lineage>
</organism>
<dbReference type="Gene3D" id="1.10.30.10">
    <property type="entry name" value="High mobility group box domain"/>
    <property type="match status" value="1"/>
</dbReference>
<comment type="subcellular location">
    <subcellularLocation>
        <location evidence="1">Nucleus</location>
    </subcellularLocation>
</comment>
<gene>
    <name evidence="13" type="primary">TCF7L1</name>
</gene>
<feature type="compositionally biased region" description="Polar residues" evidence="11">
    <location>
        <begin position="268"/>
        <end position="292"/>
    </location>
</feature>
<keyword evidence="4" id="KW-0879">Wnt signaling pathway</keyword>
<dbReference type="GO" id="GO:0000981">
    <property type="term" value="F:DNA-binding transcription factor activity, RNA polymerase II-specific"/>
    <property type="evidence" value="ECO:0007669"/>
    <property type="project" value="TreeGrafter"/>
</dbReference>
<dbReference type="InterPro" id="IPR009071">
    <property type="entry name" value="HMG_box_dom"/>
</dbReference>
<dbReference type="GO" id="GO:0000785">
    <property type="term" value="C:chromatin"/>
    <property type="evidence" value="ECO:0007669"/>
    <property type="project" value="TreeGrafter"/>
</dbReference>
<dbReference type="GO" id="GO:0008284">
    <property type="term" value="P:positive regulation of cell population proliferation"/>
    <property type="evidence" value="ECO:0007669"/>
    <property type="project" value="Ensembl"/>
</dbReference>
<dbReference type="GO" id="GO:0090090">
    <property type="term" value="P:negative regulation of canonical Wnt signaling pathway"/>
    <property type="evidence" value="ECO:0007669"/>
    <property type="project" value="Ensembl"/>
</dbReference>
<evidence type="ECO:0000256" key="1">
    <source>
        <dbReference type="ARBA" id="ARBA00004123"/>
    </source>
</evidence>
<keyword evidence="14" id="KW-1185">Reference proteome</keyword>
<proteinExistence type="inferred from homology"/>
<dbReference type="GO" id="GO:0021903">
    <property type="term" value="P:rostrocaudal neural tube patterning"/>
    <property type="evidence" value="ECO:0007669"/>
    <property type="project" value="Ensembl"/>
</dbReference>
<evidence type="ECO:0000256" key="3">
    <source>
        <dbReference type="ARBA" id="ARBA00022491"/>
    </source>
</evidence>
<feature type="compositionally biased region" description="Basic and acidic residues" evidence="11">
    <location>
        <begin position="9"/>
        <end position="42"/>
    </location>
</feature>
<dbReference type="CDD" id="cd21996">
    <property type="entry name" value="HMG-box_TCF7-like"/>
    <property type="match status" value="1"/>
</dbReference>
<evidence type="ECO:0000256" key="11">
    <source>
        <dbReference type="SAM" id="MobiDB-lite"/>
    </source>
</evidence>
<dbReference type="FunFam" id="1.10.30.10:FF:000001">
    <property type="entry name" value="transcription factor 7 isoform X2"/>
    <property type="match status" value="1"/>
</dbReference>
<feature type="region of interest" description="Disordered" evidence="11">
    <location>
        <begin position="163"/>
        <end position="192"/>
    </location>
</feature>
<accession>A0A3B4CIH7</accession>
<evidence type="ECO:0000256" key="10">
    <source>
        <dbReference type="PROSITE-ProRule" id="PRU00267"/>
    </source>
</evidence>
<dbReference type="STRING" id="42514.ENSPNAP00000010304"/>
<feature type="compositionally biased region" description="Low complexity" evidence="11">
    <location>
        <begin position="43"/>
        <end position="57"/>
    </location>
</feature>
<reference evidence="13 14" key="1">
    <citation type="submission" date="2020-10" db="EMBL/GenBank/DDBJ databases">
        <title>Pygocentrus nattereri (red-bellied piranha) genome, fPygNat1, primary haplotype.</title>
        <authorList>
            <person name="Myers G."/>
            <person name="Meyer A."/>
            <person name="Karagic N."/>
            <person name="Pippel M."/>
            <person name="Winkler S."/>
            <person name="Tracey A."/>
            <person name="Wood J."/>
            <person name="Formenti G."/>
            <person name="Howe K."/>
            <person name="Fedrigo O."/>
            <person name="Jarvis E.D."/>
        </authorList>
    </citation>
    <scope>NUCLEOTIDE SEQUENCE [LARGE SCALE GENOMIC DNA]</scope>
</reference>
<dbReference type="GO" id="GO:0060900">
    <property type="term" value="P:embryonic camera-type eye formation"/>
    <property type="evidence" value="ECO:0007669"/>
    <property type="project" value="Ensembl"/>
</dbReference>
<dbReference type="GO" id="GO:0010456">
    <property type="term" value="P:cell proliferation in dorsal spinal cord"/>
    <property type="evidence" value="ECO:0007669"/>
    <property type="project" value="Ensembl"/>
</dbReference>
<evidence type="ECO:0000256" key="9">
    <source>
        <dbReference type="ARBA" id="ARBA00023242"/>
    </source>
</evidence>
<keyword evidence="8" id="KW-0804">Transcription</keyword>
<feature type="region of interest" description="Disordered" evidence="11">
    <location>
        <begin position="268"/>
        <end position="294"/>
    </location>
</feature>
<keyword evidence="7" id="KW-0010">Activator</keyword>
<keyword evidence="6 10" id="KW-0238">DNA-binding</keyword>
<feature type="compositionally biased region" description="Low complexity" evidence="11">
    <location>
        <begin position="420"/>
        <end position="435"/>
    </location>
</feature>
<dbReference type="GO" id="GO:1990907">
    <property type="term" value="C:beta-catenin-TCF complex"/>
    <property type="evidence" value="ECO:0007669"/>
    <property type="project" value="TreeGrafter"/>
</dbReference>
<dbReference type="GO" id="GO:0000978">
    <property type="term" value="F:RNA polymerase II cis-regulatory region sequence-specific DNA binding"/>
    <property type="evidence" value="ECO:0007669"/>
    <property type="project" value="TreeGrafter"/>
</dbReference>
<dbReference type="Pfam" id="PF08347">
    <property type="entry name" value="CTNNB1_binding"/>
    <property type="match status" value="1"/>
</dbReference>
<keyword evidence="9 10" id="KW-0539">Nucleus</keyword>
<feature type="region of interest" description="Disordered" evidence="11">
    <location>
        <begin position="1"/>
        <end position="77"/>
    </location>
</feature>
<evidence type="ECO:0000256" key="4">
    <source>
        <dbReference type="ARBA" id="ARBA00022687"/>
    </source>
</evidence>
<sequence length="517" mass="57102">MPQLSGDELGAKDELISFKDEGEQEEKTAENVFSERDLDDVKSSLVNESENTSSSSDSEQRDRRAQRRPERDGCEKQRESLAEALRFQQDVGLFKAPPYAGYPFLMIPELTNPYIPSGSLSPSAYLPMKFPLLDVPGIRDSITAGTLPPHHVHPLTPLLSYSNDHFPPRTPPHLSPDILDPKTGAPRTPHPSELSPYYPLSPGTVGPLGWIVPQQSQPMYSIPAAGFRSPYPTLSMTPSLSSLVSSRFSPRVVPPACLRQAAAVPSSATISPSIKQERNGNSAHSKSLVSAQRSEEVRAEEQKLYVKKPLNAFMLYMKEMRAKVVSESSLKESAAINQILGRRWHSLSREEQAKYYDLARKERQLHSQLYPSWTARENYGKRKKRKREDKAENSVEGEFSLQQKKVCVSMPAVEKMCDSPASSLSSMLDSPDTPSVCLASPAAPAPTHSEQAQPLSLTTRPRSPHSHCSPNTKPFPSSSSSSSSSLFRSAPFHQAALISHHALLQTQPLSLVTRQTD</sequence>
<evidence type="ECO:0000313" key="13">
    <source>
        <dbReference type="Ensembl" id="ENSPNAP00000010304.2"/>
    </source>
</evidence>
<evidence type="ECO:0000256" key="6">
    <source>
        <dbReference type="ARBA" id="ARBA00023125"/>
    </source>
</evidence>
<feature type="domain" description="HMG box" evidence="12">
    <location>
        <begin position="306"/>
        <end position="374"/>
    </location>
</feature>
<feature type="compositionally biased region" description="Polar residues" evidence="11">
    <location>
        <begin position="448"/>
        <end position="476"/>
    </location>
</feature>
<dbReference type="InterPro" id="IPR027397">
    <property type="entry name" value="Catenin-bd_sf"/>
</dbReference>
<feature type="region of interest" description="Disordered" evidence="11">
    <location>
        <begin position="420"/>
        <end position="486"/>
    </location>
</feature>
<dbReference type="GO" id="GO:0048699">
    <property type="term" value="P:generation of neurons"/>
    <property type="evidence" value="ECO:0007669"/>
    <property type="project" value="Ensembl"/>
</dbReference>
<feature type="DNA-binding region" description="HMG box" evidence="10">
    <location>
        <begin position="306"/>
        <end position="374"/>
    </location>
</feature>
<dbReference type="GO" id="GO:0030900">
    <property type="term" value="P:forebrain development"/>
    <property type="evidence" value="ECO:0007669"/>
    <property type="project" value="Ensembl"/>
</dbReference>
<dbReference type="SMART" id="SM00398">
    <property type="entry name" value="HMG"/>
    <property type="match status" value="1"/>
</dbReference>
<evidence type="ECO:0000256" key="7">
    <source>
        <dbReference type="ARBA" id="ARBA00023159"/>
    </source>
</evidence>
<reference evidence="13" key="3">
    <citation type="submission" date="2025-09" db="UniProtKB">
        <authorList>
            <consortium name="Ensembl"/>
        </authorList>
    </citation>
    <scope>IDENTIFICATION</scope>
</reference>
<evidence type="ECO:0000256" key="8">
    <source>
        <dbReference type="ARBA" id="ARBA00023163"/>
    </source>
</evidence>
<dbReference type="InterPro" id="IPR024940">
    <property type="entry name" value="TCF/LEF"/>
</dbReference>
<dbReference type="Proteomes" id="UP001501920">
    <property type="component" value="Chromosome 18"/>
</dbReference>
<dbReference type="InterPro" id="IPR036910">
    <property type="entry name" value="HMG_box_dom_sf"/>
</dbReference>
<dbReference type="OrthoDB" id="2307332at2759"/>
<dbReference type="SUPFAM" id="SSF47095">
    <property type="entry name" value="HMG-box"/>
    <property type="match status" value="1"/>
</dbReference>
<dbReference type="FunFam" id="4.10.900.10:FF:000002">
    <property type="entry name" value="transcription factor 7-like 2 isoform X1"/>
    <property type="match status" value="1"/>
</dbReference>
<dbReference type="GO" id="GO:0030901">
    <property type="term" value="P:midbrain development"/>
    <property type="evidence" value="ECO:0007669"/>
    <property type="project" value="Ensembl"/>
</dbReference>